<dbReference type="Proteomes" id="UP000626220">
    <property type="component" value="Unassembled WGS sequence"/>
</dbReference>
<evidence type="ECO:0000313" key="3">
    <source>
        <dbReference type="Proteomes" id="UP000626220"/>
    </source>
</evidence>
<dbReference type="PANTHER" id="PTHR46663:SF2">
    <property type="entry name" value="GGDEF DOMAIN-CONTAINING PROTEIN"/>
    <property type="match status" value="1"/>
</dbReference>
<dbReference type="InterPro" id="IPR029787">
    <property type="entry name" value="Nucleotide_cyclase"/>
</dbReference>
<dbReference type="InterPro" id="IPR052163">
    <property type="entry name" value="DGC-Regulatory_Protein"/>
</dbReference>
<dbReference type="Gene3D" id="3.30.70.270">
    <property type="match status" value="1"/>
</dbReference>
<dbReference type="EMBL" id="BNCJ01000014">
    <property type="protein sequence ID" value="GHF63521.1"/>
    <property type="molecule type" value="Genomic_DNA"/>
</dbReference>
<reference evidence="2" key="2">
    <citation type="submission" date="2020-09" db="EMBL/GenBank/DDBJ databases">
        <authorList>
            <person name="Sun Q."/>
            <person name="Kim S."/>
        </authorList>
    </citation>
    <scope>NUCLEOTIDE SEQUENCE</scope>
    <source>
        <strain evidence="2">KCTC 42650</strain>
    </source>
</reference>
<protein>
    <submittedName>
        <fullName evidence="2">GGDEF domain-containing protein</fullName>
    </submittedName>
</protein>
<dbReference type="InterPro" id="IPR042463">
    <property type="entry name" value="HNOB_dom_associated_sf"/>
</dbReference>
<reference evidence="2" key="1">
    <citation type="journal article" date="2014" name="Int. J. Syst. Evol. Microbiol.">
        <title>Complete genome sequence of Corynebacterium casei LMG S-19264T (=DSM 44701T), isolated from a smear-ripened cheese.</title>
        <authorList>
            <consortium name="US DOE Joint Genome Institute (JGI-PGF)"/>
            <person name="Walter F."/>
            <person name="Albersmeier A."/>
            <person name="Kalinowski J."/>
            <person name="Ruckert C."/>
        </authorList>
    </citation>
    <scope>NUCLEOTIDE SEQUENCE</scope>
    <source>
        <strain evidence="2">KCTC 42650</strain>
    </source>
</reference>
<dbReference type="SMART" id="SM00267">
    <property type="entry name" value="GGDEF"/>
    <property type="match status" value="1"/>
</dbReference>
<dbReference type="PANTHER" id="PTHR46663">
    <property type="entry name" value="DIGUANYLATE CYCLASE DGCT-RELATED"/>
    <property type="match status" value="1"/>
</dbReference>
<dbReference type="RefSeq" id="WP_189681746.1">
    <property type="nucleotide sequence ID" value="NZ_BNCJ01000014.1"/>
</dbReference>
<dbReference type="SUPFAM" id="SSF55073">
    <property type="entry name" value="Nucleotide cyclase"/>
    <property type="match status" value="1"/>
</dbReference>
<feature type="domain" description="GGDEF" evidence="1">
    <location>
        <begin position="190"/>
        <end position="324"/>
    </location>
</feature>
<dbReference type="AlphaFoldDB" id="A0A8J3GZT9"/>
<gene>
    <name evidence="2" type="ORF">GCM10017056_38490</name>
</gene>
<dbReference type="Gene3D" id="3.30.450.260">
    <property type="entry name" value="Haem NO binding associated domain"/>
    <property type="match status" value="1"/>
</dbReference>
<dbReference type="CDD" id="cd01949">
    <property type="entry name" value="GGDEF"/>
    <property type="match status" value="1"/>
</dbReference>
<sequence>MTTGGEVDQLLDTLCPMHVRLDPAGHIRRTGPTLRKLRPVAALHGHRFLDVFELGRPRAVTSMQQLMQRSGTKLHLRFRTAPATGLKGVIVPLSPGQGAVVDLSFGISVLDAVRDYDLTSADFPATDLTIEMLYLVEAKSAAMEASRRLNLRLQGAMIAAEEQAYTDTLTGLKNRRAMDFLLDRLIAEGSRFALMHLDLDFFKGINDTMGHAAGDHVLRHVARIMAEESRESDCVARVGGDEFVLIFRQLTDRARLEEVASRLIARIGQPIIYQGRLCRVAASIGMVVAPRTGTPDAGRLMHQADLALYAAKHAGRGTHRFYRPEMSGDPGSTVA</sequence>
<accession>A0A8J3GZT9</accession>
<dbReference type="NCBIfam" id="TIGR00254">
    <property type="entry name" value="GGDEF"/>
    <property type="match status" value="1"/>
</dbReference>
<keyword evidence="3" id="KW-1185">Reference proteome</keyword>
<comment type="caution">
    <text evidence="2">The sequence shown here is derived from an EMBL/GenBank/DDBJ whole genome shotgun (WGS) entry which is preliminary data.</text>
</comment>
<dbReference type="InterPro" id="IPR000160">
    <property type="entry name" value="GGDEF_dom"/>
</dbReference>
<evidence type="ECO:0000313" key="2">
    <source>
        <dbReference type="EMBL" id="GHF63521.1"/>
    </source>
</evidence>
<dbReference type="InterPro" id="IPR043128">
    <property type="entry name" value="Rev_trsase/Diguanyl_cyclase"/>
</dbReference>
<dbReference type="Pfam" id="PF00990">
    <property type="entry name" value="GGDEF"/>
    <property type="match status" value="1"/>
</dbReference>
<proteinExistence type="predicted"/>
<organism evidence="2 3">
    <name type="scientific">Seohaeicola zhoushanensis</name>
    <dbReference type="NCBI Taxonomy" id="1569283"/>
    <lineage>
        <taxon>Bacteria</taxon>
        <taxon>Pseudomonadati</taxon>
        <taxon>Pseudomonadota</taxon>
        <taxon>Alphaproteobacteria</taxon>
        <taxon>Rhodobacterales</taxon>
        <taxon>Roseobacteraceae</taxon>
        <taxon>Seohaeicola</taxon>
    </lineage>
</organism>
<dbReference type="PROSITE" id="PS50887">
    <property type="entry name" value="GGDEF"/>
    <property type="match status" value="1"/>
</dbReference>
<name>A0A8J3GZT9_9RHOB</name>
<evidence type="ECO:0000259" key="1">
    <source>
        <dbReference type="PROSITE" id="PS50887"/>
    </source>
</evidence>